<proteinExistence type="predicted"/>
<sequence>MEEEVKGSSYSCRIDVILKLKGIQYESETWKNNPMLSQDLEAKAKSLF</sequence>
<dbReference type="OrthoDB" id="4951845at2759"/>
<gene>
    <name evidence="1" type="ORF">G2W53_037577</name>
</gene>
<dbReference type="GO" id="GO:0016740">
    <property type="term" value="F:transferase activity"/>
    <property type="evidence" value="ECO:0007669"/>
    <property type="project" value="UniProtKB-KW"/>
</dbReference>
<comment type="caution">
    <text evidence="1">The sequence shown here is derived from an EMBL/GenBank/DDBJ whole genome shotgun (WGS) entry which is preliminary data.</text>
</comment>
<keyword evidence="2" id="KW-1185">Reference proteome</keyword>
<evidence type="ECO:0000313" key="1">
    <source>
        <dbReference type="EMBL" id="KAF7805416.1"/>
    </source>
</evidence>
<organism evidence="1 2">
    <name type="scientific">Senna tora</name>
    <dbReference type="NCBI Taxonomy" id="362788"/>
    <lineage>
        <taxon>Eukaryota</taxon>
        <taxon>Viridiplantae</taxon>
        <taxon>Streptophyta</taxon>
        <taxon>Embryophyta</taxon>
        <taxon>Tracheophyta</taxon>
        <taxon>Spermatophyta</taxon>
        <taxon>Magnoliopsida</taxon>
        <taxon>eudicotyledons</taxon>
        <taxon>Gunneridae</taxon>
        <taxon>Pentapetalae</taxon>
        <taxon>rosids</taxon>
        <taxon>fabids</taxon>
        <taxon>Fabales</taxon>
        <taxon>Fabaceae</taxon>
        <taxon>Caesalpinioideae</taxon>
        <taxon>Cassia clade</taxon>
        <taxon>Senna</taxon>
    </lineage>
</organism>
<keyword evidence="1" id="KW-0808">Transferase</keyword>
<dbReference type="EMBL" id="JAAIUW010000012">
    <property type="protein sequence ID" value="KAF7805416.1"/>
    <property type="molecule type" value="Genomic_DNA"/>
</dbReference>
<protein>
    <submittedName>
        <fullName evidence="1">Glutathione S-transferase U7</fullName>
    </submittedName>
</protein>
<dbReference type="AlphaFoldDB" id="A0A834W4H4"/>
<evidence type="ECO:0000313" key="2">
    <source>
        <dbReference type="Proteomes" id="UP000634136"/>
    </source>
</evidence>
<reference evidence="1" key="1">
    <citation type="submission" date="2020-09" db="EMBL/GenBank/DDBJ databases">
        <title>Genome-Enabled Discovery of Anthraquinone Biosynthesis in Senna tora.</title>
        <authorList>
            <person name="Kang S.-H."/>
            <person name="Pandey R.P."/>
            <person name="Lee C.-M."/>
            <person name="Sim J.-S."/>
            <person name="Jeong J.-T."/>
            <person name="Choi B.-S."/>
            <person name="Jung M."/>
            <person name="Ginzburg D."/>
            <person name="Zhao K."/>
            <person name="Won S.Y."/>
            <person name="Oh T.-J."/>
            <person name="Yu Y."/>
            <person name="Kim N.-H."/>
            <person name="Lee O.R."/>
            <person name="Lee T.-H."/>
            <person name="Bashyal P."/>
            <person name="Kim T.-S."/>
            <person name="Lee W.-H."/>
            <person name="Kawkins C."/>
            <person name="Kim C.-K."/>
            <person name="Kim J.S."/>
            <person name="Ahn B.O."/>
            <person name="Rhee S.Y."/>
            <person name="Sohng J.K."/>
        </authorList>
    </citation>
    <scope>NUCLEOTIDE SEQUENCE</scope>
    <source>
        <tissue evidence="1">Leaf</tissue>
    </source>
</reference>
<accession>A0A834W4H4</accession>
<dbReference type="Proteomes" id="UP000634136">
    <property type="component" value="Unassembled WGS sequence"/>
</dbReference>
<name>A0A834W4H4_9FABA</name>